<evidence type="ECO:0000313" key="1">
    <source>
        <dbReference type="EMBL" id="VVM57357.1"/>
    </source>
</evidence>
<reference evidence="1 2" key="1">
    <citation type="submission" date="2019-09" db="EMBL/GenBank/DDBJ databases">
        <authorList>
            <person name="Chandra G."/>
            <person name="Truman W A."/>
        </authorList>
    </citation>
    <scope>NUCLEOTIDE SEQUENCE [LARGE SCALE GENOMIC DNA]</scope>
    <source>
        <strain evidence="1">PS662</strain>
    </source>
</reference>
<accession>A0A5E6QPF2</accession>
<dbReference type="RefSeq" id="WP_150710040.1">
    <property type="nucleotide sequence ID" value="NZ_CABVHK010000003.1"/>
</dbReference>
<dbReference type="OrthoDB" id="7062955at2"/>
<dbReference type="Proteomes" id="UP000326953">
    <property type="component" value="Unassembled WGS sequence"/>
</dbReference>
<dbReference type="AlphaFoldDB" id="A0A5E6QPF2"/>
<organism evidence="1 2">
    <name type="scientific">Pseudomonas fluorescens</name>
    <dbReference type="NCBI Taxonomy" id="294"/>
    <lineage>
        <taxon>Bacteria</taxon>
        <taxon>Pseudomonadati</taxon>
        <taxon>Pseudomonadota</taxon>
        <taxon>Gammaproteobacteria</taxon>
        <taxon>Pseudomonadales</taxon>
        <taxon>Pseudomonadaceae</taxon>
        <taxon>Pseudomonas</taxon>
    </lineage>
</organism>
<gene>
    <name evidence="1" type="ORF">PS662_01123</name>
</gene>
<dbReference type="EMBL" id="CABVHK010000003">
    <property type="protein sequence ID" value="VVM57357.1"/>
    <property type="molecule type" value="Genomic_DNA"/>
</dbReference>
<evidence type="ECO:0000313" key="2">
    <source>
        <dbReference type="Proteomes" id="UP000326953"/>
    </source>
</evidence>
<sequence>MKSTIFETNLLPHKHLLLKISDDEAENIYLGSPFYGAPNFSEIKTKVNTLLILDLNILSDLRNKKNQKNIRSLLAWAAEHNAEITPLVALSEQQRTHGSPRYAYDEYLDALKAEYGWSISKKEIEKNYLAIEKISPNIEINTALWRDYLLLIKKFYHSKAGFKRKVDEFIGYLLNNNLPIFTLGLYAGCSYFHMKANPSLYDEGLVSKVQSDMDIHGKDHEKRLMNVASDMALIQSSAELFYVRQTQEFNVAFIASKDVTIPHILTELCWAEVLVNAAGNFGRMGFRPESKSGKEIFKILSPHLESINIRSQDDNSVAARKINLKVIANEIFSQL</sequence>
<name>A0A5E6QPF2_PSEFL</name>
<protein>
    <submittedName>
        <fullName evidence="1">Uncharacterized protein</fullName>
    </submittedName>
</protein>
<proteinExistence type="predicted"/>